<evidence type="ECO:0000313" key="2">
    <source>
        <dbReference type="Proteomes" id="UP000242847"/>
    </source>
</evidence>
<comment type="caution">
    <text evidence="1">The sequence shown here is derived from an EMBL/GenBank/DDBJ whole genome shotgun (WGS) entry which is preliminary data.</text>
</comment>
<protein>
    <submittedName>
        <fullName evidence="1">Uncharacterized protein</fullName>
    </submittedName>
</protein>
<reference evidence="1 2" key="1">
    <citation type="submission" date="2017-01" db="EMBL/GenBank/DDBJ databases">
        <title>Draft genome sequence of Pseudomonas pachastrellae type strain CCUG 46540T from a deep sea.</title>
        <authorList>
            <person name="Gomila M."/>
            <person name="Mulet M."/>
            <person name="Lalucat J."/>
            <person name="Garcia-Valdes E."/>
        </authorList>
    </citation>
    <scope>NUCLEOTIDE SEQUENCE [LARGE SCALE GENOMIC DNA]</scope>
    <source>
        <strain evidence="1 2">CCUG 46540</strain>
    </source>
</reference>
<proteinExistence type="predicted"/>
<dbReference type="OrthoDB" id="6370236at2"/>
<dbReference type="Proteomes" id="UP000242847">
    <property type="component" value="Unassembled WGS sequence"/>
</dbReference>
<sequence>MSSPFLEIVELANGKVALRRSDEEGEPLLVIEFSDDAREYLQGNYIEVAKVMISAGMQMAGQMMDDEDEDGELIPEDRVLH</sequence>
<dbReference type="AlphaFoldDB" id="A0A1S8DJ54"/>
<name>A0A1S8DJ54_9GAMM</name>
<dbReference type="RefSeq" id="WP_083725993.1">
    <property type="nucleotide sequence ID" value="NZ_FOUD01000018.1"/>
</dbReference>
<keyword evidence="2" id="KW-1185">Reference proteome</keyword>
<evidence type="ECO:0000313" key="1">
    <source>
        <dbReference type="EMBL" id="ONM44650.1"/>
    </source>
</evidence>
<dbReference type="STRING" id="254161.SAMN05216256_11885"/>
<accession>A0A1S8DJ54</accession>
<organism evidence="1 2">
    <name type="scientific">Halopseudomonas pachastrellae</name>
    <dbReference type="NCBI Taxonomy" id="254161"/>
    <lineage>
        <taxon>Bacteria</taxon>
        <taxon>Pseudomonadati</taxon>
        <taxon>Pseudomonadota</taxon>
        <taxon>Gammaproteobacteria</taxon>
        <taxon>Pseudomonadales</taxon>
        <taxon>Pseudomonadaceae</taxon>
        <taxon>Halopseudomonas</taxon>
    </lineage>
</organism>
<gene>
    <name evidence="1" type="ORF">BXT89_06830</name>
</gene>
<dbReference type="EMBL" id="MUBC01000011">
    <property type="protein sequence ID" value="ONM44650.1"/>
    <property type="molecule type" value="Genomic_DNA"/>
</dbReference>